<keyword evidence="5 6" id="KW-0472">Membrane</keyword>
<sequence>MSTATSGGSVDRLGSWVGLLVLVVAVNALGAAPALLAGPDTAWFAALAKPAIYPPPVVFGIVWTGLFTLQGVALWLVIRRGRGRPRRVAVAAFLAQFAVNLAWTPTFFGLQQLLAGLAVIAVLFALVLLTTAAFARVDRRAALLLVPYLVWVAFAAVLNYRFWALNA</sequence>
<dbReference type="InterPro" id="IPR038330">
    <property type="entry name" value="TspO/MBR-related_sf"/>
</dbReference>
<feature type="transmembrane region" description="Helical" evidence="6">
    <location>
        <begin position="57"/>
        <end position="78"/>
    </location>
</feature>
<evidence type="ECO:0000256" key="1">
    <source>
        <dbReference type="ARBA" id="ARBA00004141"/>
    </source>
</evidence>
<feature type="transmembrane region" description="Helical" evidence="6">
    <location>
        <begin position="16"/>
        <end position="37"/>
    </location>
</feature>
<accession>A0A7D5K8V9</accession>
<gene>
    <name evidence="7" type="ORF">HUG10_13550</name>
</gene>
<dbReference type="Proteomes" id="UP000509750">
    <property type="component" value="Chromosome"/>
</dbReference>
<organism evidence="7 8">
    <name type="scientific">Halorarum halophilum</name>
    <dbReference type="NCBI Taxonomy" id="2743090"/>
    <lineage>
        <taxon>Archaea</taxon>
        <taxon>Methanobacteriati</taxon>
        <taxon>Methanobacteriota</taxon>
        <taxon>Stenosarchaea group</taxon>
        <taxon>Halobacteria</taxon>
        <taxon>Halobacteriales</taxon>
        <taxon>Haloferacaceae</taxon>
        <taxon>Halorarum</taxon>
    </lineage>
</organism>
<dbReference type="FunFam" id="1.20.1260.100:FF:000001">
    <property type="entry name" value="translocator protein 2"/>
    <property type="match status" value="1"/>
</dbReference>
<dbReference type="Gene3D" id="1.20.1260.100">
    <property type="entry name" value="TspO/MBR protein"/>
    <property type="match status" value="1"/>
</dbReference>
<protein>
    <submittedName>
        <fullName evidence="7">Tryptophan-rich sensory protein</fullName>
    </submittedName>
</protein>
<feature type="transmembrane region" description="Helical" evidence="6">
    <location>
        <begin position="90"/>
        <end position="108"/>
    </location>
</feature>
<dbReference type="GO" id="GO:0033013">
    <property type="term" value="P:tetrapyrrole metabolic process"/>
    <property type="evidence" value="ECO:0007669"/>
    <property type="project" value="UniProtKB-ARBA"/>
</dbReference>
<dbReference type="KEGG" id="halg:HUG10_13550"/>
<evidence type="ECO:0000256" key="4">
    <source>
        <dbReference type="ARBA" id="ARBA00022989"/>
    </source>
</evidence>
<comment type="subcellular location">
    <subcellularLocation>
        <location evidence="1">Membrane</location>
        <topology evidence="1">Multi-pass membrane protein</topology>
    </subcellularLocation>
</comment>
<dbReference type="GeneID" id="56029877"/>
<evidence type="ECO:0000313" key="7">
    <source>
        <dbReference type="EMBL" id="QLG28514.1"/>
    </source>
</evidence>
<evidence type="ECO:0000256" key="5">
    <source>
        <dbReference type="ARBA" id="ARBA00023136"/>
    </source>
</evidence>
<comment type="similarity">
    <text evidence="2">Belongs to the TspO/BZRP family.</text>
</comment>
<keyword evidence="3 6" id="KW-0812">Transmembrane</keyword>
<feature type="transmembrane region" description="Helical" evidence="6">
    <location>
        <begin position="142"/>
        <end position="163"/>
    </location>
</feature>
<proteinExistence type="inferred from homology"/>
<dbReference type="PANTHER" id="PTHR10057">
    <property type="entry name" value="PERIPHERAL-TYPE BENZODIAZEPINE RECEPTOR"/>
    <property type="match status" value="1"/>
</dbReference>
<dbReference type="CDD" id="cd15904">
    <property type="entry name" value="TSPO_MBR"/>
    <property type="match status" value="1"/>
</dbReference>
<evidence type="ECO:0000256" key="6">
    <source>
        <dbReference type="SAM" id="Phobius"/>
    </source>
</evidence>
<dbReference type="PANTHER" id="PTHR10057:SF0">
    <property type="entry name" value="TRANSLOCATOR PROTEIN"/>
    <property type="match status" value="1"/>
</dbReference>
<feature type="transmembrane region" description="Helical" evidence="6">
    <location>
        <begin position="114"/>
        <end position="135"/>
    </location>
</feature>
<name>A0A7D5K8V9_9EURY</name>
<evidence type="ECO:0000313" key="8">
    <source>
        <dbReference type="Proteomes" id="UP000509750"/>
    </source>
</evidence>
<dbReference type="Pfam" id="PF03073">
    <property type="entry name" value="TspO_MBR"/>
    <property type="match status" value="1"/>
</dbReference>
<dbReference type="RefSeq" id="WP_179170088.1">
    <property type="nucleotide sequence ID" value="NZ_CP058529.1"/>
</dbReference>
<dbReference type="GO" id="GO:0016020">
    <property type="term" value="C:membrane"/>
    <property type="evidence" value="ECO:0007669"/>
    <property type="project" value="UniProtKB-SubCell"/>
</dbReference>
<dbReference type="OrthoDB" id="212929at2157"/>
<keyword evidence="4 6" id="KW-1133">Transmembrane helix</keyword>
<dbReference type="PIRSF" id="PIRSF005859">
    <property type="entry name" value="PBR"/>
    <property type="match status" value="1"/>
</dbReference>
<evidence type="ECO:0000256" key="3">
    <source>
        <dbReference type="ARBA" id="ARBA00022692"/>
    </source>
</evidence>
<keyword evidence="8" id="KW-1185">Reference proteome</keyword>
<dbReference type="InterPro" id="IPR004307">
    <property type="entry name" value="TspO_MBR"/>
</dbReference>
<dbReference type="EMBL" id="CP058529">
    <property type="protein sequence ID" value="QLG28514.1"/>
    <property type="molecule type" value="Genomic_DNA"/>
</dbReference>
<dbReference type="AlphaFoldDB" id="A0A7D5K8V9"/>
<reference evidence="7 8" key="1">
    <citation type="submission" date="2020-07" db="EMBL/GenBank/DDBJ databases">
        <title>Gai3-2, isolated from salt lake.</title>
        <authorList>
            <person name="Cui H."/>
            <person name="Shi X."/>
        </authorList>
    </citation>
    <scope>NUCLEOTIDE SEQUENCE [LARGE SCALE GENOMIC DNA]</scope>
    <source>
        <strain evidence="7 8">Gai3-2</strain>
    </source>
</reference>
<evidence type="ECO:0000256" key="2">
    <source>
        <dbReference type="ARBA" id="ARBA00007524"/>
    </source>
</evidence>